<dbReference type="InterPro" id="IPR003961">
    <property type="entry name" value="FN3_dom"/>
</dbReference>
<feature type="region of interest" description="Disordered" evidence="1">
    <location>
        <begin position="266"/>
        <end position="285"/>
    </location>
</feature>
<sequence>MTSPMPVALPYGIRDCKLTPYSDSSGTVLGNTSIDLPYMQTFSFSETEEFQELRGDDKVITTRGQGAQVEWSLESGGISLKAWAVFTGGTVTESGTTPNRKVTLRKLATANRPYFRIEGQAISDSGGDLHAIVYRCRCNDTIEGEFADGEFFVTSVSGLGLPLLDSDFDLLYDFVQNETLQAISSTPAANPFGPPSGLTNGAVTSTSVVLNWAEVPGASGYKVEKSSDGGSTWSSAGTDPATGSTTTLTASTLTASTTYLFRISTKKNGTTSSPSAPISVTTPAT</sequence>
<evidence type="ECO:0000313" key="4">
    <source>
        <dbReference type="Proteomes" id="UP000325832"/>
    </source>
</evidence>
<dbReference type="Gene3D" id="2.60.40.10">
    <property type="entry name" value="Immunoglobulins"/>
    <property type="match status" value="1"/>
</dbReference>
<dbReference type="EMBL" id="MN234162">
    <property type="protein sequence ID" value="QFG08163.1"/>
    <property type="molecule type" value="Genomic_DNA"/>
</dbReference>
<dbReference type="Pfam" id="PF00041">
    <property type="entry name" value="fn3"/>
    <property type="match status" value="1"/>
</dbReference>
<dbReference type="InterPro" id="IPR013783">
    <property type="entry name" value="Ig-like_fold"/>
</dbReference>
<feature type="compositionally biased region" description="Low complexity" evidence="1">
    <location>
        <begin position="234"/>
        <end position="246"/>
    </location>
</feature>
<organism evidence="3 4">
    <name type="scientific">Gordonia phage GretelLyn</name>
    <dbReference type="NCBI Taxonomy" id="2599844"/>
    <lineage>
        <taxon>Viruses</taxon>
        <taxon>Duplodnaviria</taxon>
        <taxon>Heunggongvirae</taxon>
        <taxon>Uroviricota</taxon>
        <taxon>Caudoviricetes</taxon>
        <taxon>Dovevirinae</taxon>
        <taxon>Lambovirus</taxon>
        <taxon>Lambovirus sadboi</taxon>
    </lineage>
</organism>
<dbReference type="CDD" id="cd00063">
    <property type="entry name" value="FN3"/>
    <property type="match status" value="1"/>
</dbReference>
<feature type="region of interest" description="Disordered" evidence="1">
    <location>
        <begin position="221"/>
        <end position="246"/>
    </location>
</feature>
<proteinExistence type="predicted"/>
<reference evidence="3 4" key="1">
    <citation type="submission" date="2019-07" db="EMBL/GenBank/DDBJ databases">
        <authorList>
            <person name="Lauer M.J."/>
            <person name="Stoner T.H."/>
            <person name="Garlena R.A."/>
            <person name="Russell D.A."/>
            <person name="Pope W.H."/>
            <person name="Jacobs-Sera D."/>
            <person name="Hatfull G.F."/>
        </authorList>
    </citation>
    <scope>NUCLEOTIDE SEQUENCE [LARGE SCALE GENOMIC DNA]</scope>
</reference>
<dbReference type="SMART" id="SM00060">
    <property type="entry name" value="FN3"/>
    <property type="match status" value="1"/>
</dbReference>
<protein>
    <submittedName>
        <fullName evidence="3">Major capsid protein</fullName>
    </submittedName>
</protein>
<gene>
    <name evidence="3" type="primary">24</name>
    <name evidence="3" type="ORF">PBI_GRETELLYN_24</name>
</gene>
<accession>A0A5J6TB37</accession>
<feature type="domain" description="Fibronectin type-III" evidence="2">
    <location>
        <begin position="194"/>
        <end position="285"/>
    </location>
</feature>
<evidence type="ECO:0000256" key="1">
    <source>
        <dbReference type="SAM" id="MobiDB-lite"/>
    </source>
</evidence>
<evidence type="ECO:0000259" key="2">
    <source>
        <dbReference type="PROSITE" id="PS50853"/>
    </source>
</evidence>
<name>A0A5J6TB37_9CAUD</name>
<dbReference type="Proteomes" id="UP000325832">
    <property type="component" value="Genome"/>
</dbReference>
<dbReference type="InterPro" id="IPR036116">
    <property type="entry name" value="FN3_sf"/>
</dbReference>
<dbReference type="SUPFAM" id="SSF49265">
    <property type="entry name" value="Fibronectin type III"/>
    <property type="match status" value="1"/>
</dbReference>
<evidence type="ECO:0000313" key="3">
    <source>
        <dbReference type="EMBL" id="QFG08163.1"/>
    </source>
</evidence>
<dbReference type="PROSITE" id="PS50853">
    <property type="entry name" value="FN3"/>
    <property type="match status" value="1"/>
</dbReference>